<dbReference type="AlphaFoldDB" id="A0AAU8NCF9"/>
<protein>
    <recommendedName>
        <fullName evidence="3">Two-component sensor histidine kinase</fullName>
    </recommendedName>
</protein>
<evidence type="ECO:0008006" key="3">
    <source>
        <dbReference type="Google" id="ProtNLM"/>
    </source>
</evidence>
<proteinExistence type="predicted"/>
<name>A0AAU8NCF9_9BACL</name>
<feature type="transmembrane region" description="Helical" evidence="1">
    <location>
        <begin position="12"/>
        <end position="32"/>
    </location>
</feature>
<keyword evidence="1" id="KW-0472">Membrane</keyword>
<evidence type="ECO:0000256" key="1">
    <source>
        <dbReference type="SAM" id="Phobius"/>
    </source>
</evidence>
<dbReference type="RefSeq" id="WP_366294124.1">
    <property type="nucleotide sequence ID" value="NZ_CP159992.1"/>
</dbReference>
<sequence>MKNIRVITRFLSIFIVSCLLSLSVLSVSVLWIKHTVDAVPVMEQTLELD</sequence>
<evidence type="ECO:0000313" key="2">
    <source>
        <dbReference type="EMBL" id="XCP95953.1"/>
    </source>
</evidence>
<keyword evidence="1" id="KW-0812">Transmembrane</keyword>
<gene>
    <name evidence="2" type="ORF">ABXS70_04340</name>
</gene>
<reference evidence="2" key="1">
    <citation type="submission" date="2024-05" db="EMBL/GenBank/DDBJ databases">
        <title>Draft genome assemblies of 36 bacteria isolated from hibernating arctic ground squirrels.</title>
        <authorList>
            <person name="McKee H."/>
            <person name="Mullen L."/>
            <person name="Drown D.M."/>
            <person name="Duddleston K.N."/>
        </authorList>
    </citation>
    <scope>NUCLEOTIDE SEQUENCE</scope>
    <source>
        <strain evidence="2">AN1007</strain>
    </source>
</reference>
<organism evidence="2">
    <name type="scientific">Paenibacillus sp. AN1007</name>
    <dbReference type="NCBI Taxonomy" id="3151385"/>
    <lineage>
        <taxon>Bacteria</taxon>
        <taxon>Bacillati</taxon>
        <taxon>Bacillota</taxon>
        <taxon>Bacilli</taxon>
        <taxon>Bacillales</taxon>
        <taxon>Paenibacillaceae</taxon>
        <taxon>Paenibacillus</taxon>
    </lineage>
</organism>
<dbReference type="EMBL" id="CP159992">
    <property type="protein sequence ID" value="XCP95953.1"/>
    <property type="molecule type" value="Genomic_DNA"/>
</dbReference>
<accession>A0AAU8NCF9</accession>
<keyword evidence="1" id="KW-1133">Transmembrane helix</keyword>